<dbReference type="GO" id="GO:0005856">
    <property type="term" value="C:cytoskeleton"/>
    <property type="evidence" value="ECO:0007669"/>
    <property type="project" value="UniProtKB-SubCell"/>
</dbReference>
<sequence>MPLSRYQIRNEFSLADPELYRAADKDDPEALLEGVAMAGLVGVLRQLGDLAEFAAEIFHDLHEEVTVTAARGHGLMVRVQQLEAEFPSIEKAFLSQTSHSSFFSNAGTDWHPNLHTNQNLITRGDLPRFVMDSYEESRGPPRLFLLDKFDVAGAGACLKRYTDPSFFKVEPSSYGMTYAEIQREKRARKVKKKGSRWRNGATPEVLPASHAKLHQLFLEERVQNGVSDPARLVKLKKRLNGFPFHSKVGRSYMEKFLKTPSPEDKEVREISIGSPSLKLPSNIPSESGLEILEINTVSSGKESVLKKNSPSSSPVLRPSLDEVHEDVTDEGISNLSSLEPNFGAGGVSSTCHKDVEEKEITVDEENKTDGSQDSYQSDDIASEIDSYMDALAIMESEVETDINFRVKNDLGDLNIVKDGTDSDAIEDQLQAQLSDSQSVGNSGDGNSDGNCISSFKGMSSFSYSDTSSTFAENVPLDGSGSGKVFLSTESLEAENSGMSSYHISFSEGIPVTQSPKQESLNGACVEAAETPNSGVGSGKLMLTSVTDLGSEIIPEGAGAITTEGSLGGPELSGRYINQNELNSGAIDIEENVDFPPTVSGENHPADIIGDGDPNYGSVYSNFSHAALEKSAGAITTEGSSRRPELKERYSNQNELDSDPINTEENVDFPPTVSGENHPADIIGDGDPNYGSVYSNFSLAALEKSAGAITTEGSSRRPELKERYSNQNELDSDPINIEENVDFPPTVSGENHPADIFEDGYPNYGSVYSNSSHPALKKSGSESLFDDVLQREYAGENHTKNFVNSQTSSPHSAFNANEQPFVPPLLEFAIHEPELNPDSRVVPVDDGIPSAGVRAVNLRPADSPKGLSSGEQLISETIYDGPALEVDSAETRNPGEAFIKADGESVVGTNPNKNVHESDAASLEIPYALSDTEDPALLTEVHVHLDEKTTEVVQSEDMAVAVAVASLDDADGHDVDCPFANFGALQEGCLSIVEESVQNGLGTCGPENNRESSTQEETNQQAVVSPNLNPVLLPVVFHDSFDTGFLSNGPDSSLTAEGENNLHLDDPTTPSSSKNSYQGTEYKYPQQCDPNERIKDTTNDPTELSSSSEQKAELQADPLLEGLQSPNHVDHKRWFEANSETSGLYLPAQPCMPKVEFQTDQLENFESSSQLEQIQSPDYYNRERHFDSSSESCPPHASHLPSEASVSDQSGSLSLDVPEPATDLLRAVYPGFALLPEVAPINLEEMPPLPPLPPVQWRIGKLQHASLTSERDTVQHDVSHFPPLFPLKVEEKPQTGHATVKLHIVQPSDPISPLSAVKDDNTMHADQQSLDSVVHLAPFSLQMPTLSSHGSNQDAKLTSGGTQSMNPSLSLPAMYSEMPHHGFHVGERENVQPTSNPFLVATTSGDTASLHQIPPEVSPDDKKLEQTSLISEAKAVNPPETILPPTTIRDEQSHNVSFTSGGEIVWSSGISSVPSAEDGNPNGHHPIKLPRPRSPLIDAVAAHDKSKLKKVTERVRPDIQKVDERDSLLEQIRTKSFNLKPAIATRPSIQGPKTNLKVAAILERANAIRQAFAGSDEDDDADWSDS</sequence>
<organism evidence="5 6">
    <name type="scientific">Escallonia herrerae</name>
    <dbReference type="NCBI Taxonomy" id="1293975"/>
    <lineage>
        <taxon>Eukaryota</taxon>
        <taxon>Viridiplantae</taxon>
        <taxon>Streptophyta</taxon>
        <taxon>Embryophyta</taxon>
        <taxon>Tracheophyta</taxon>
        <taxon>Spermatophyta</taxon>
        <taxon>Magnoliopsida</taxon>
        <taxon>eudicotyledons</taxon>
        <taxon>Gunneridae</taxon>
        <taxon>Pentapetalae</taxon>
        <taxon>asterids</taxon>
        <taxon>campanulids</taxon>
        <taxon>Escalloniales</taxon>
        <taxon>Escalloniaceae</taxon>
        <taxon>Escallonia</taxon>
    </lineage>
</organism>
<feature type="region of interest" description="Disordered" evidence="3">
    <location>
        <begin position="707"/>
        <end position="736"/>
    </location>
</feature>
<feature type="compositionally biased region" description="Polar residues" evidence="3">
    <location>
        <begin position="1067"/>
        <end position="1078"/>
    </location>
</feature>
<feature type="compositionally biased region" description="Basic and acidic residues" evidence="3">
    <location>
        <begin position="713"/>
        <end position="723"/>
    </location>
</feature>
<feature type="compositionally biased region" description="Polar residues" evidence="3">
    <location>
        <begin position="1203"/>
        <end position="1212"/>
    </location>
</feature>
<evidence type="ECO:0000313" key="6">
    <source>
        <dbReference type="Proteomes" id="UP001188597"/>
    </source>
</evidence>
<protein>
    <recommendedName>
        <fullName evidence="2">Protein SCAR</fullName>
    </recommendedName>
    <alternativeName>
        <fullName evidence="2">Protein WAVE</fullName>
    </alternativeName>
</protein>
<evidence type="ECO:0000256" key="3">
    <source>
        <dbReference type="SAM" id="MobiDB-lite"/>
    </source>
</evidence>
<gene>
    <name evidence="5" type="ORF">RJ639_037534</name>
</gene>
<keyword evidence="2" id="KW-0963">Cytoplasm</keyword>
<dbReference type="Gene3D" id="1.20.5.340">
    <property type="match status" value="1"/>
</dbReference>
<comment type="function">
    <text evidence="2">Involved in regulation of actin and microtubule organization. Part of a WAVE complex that activates the Arp2/3 complex.</text>
</comment>
<dbReference type="Proteomes" id="UP001188597">
    <property type="component" value="Unassembled WGS sequence"/>
</dbReference>
<evidence type="ECO:0000256" key="1">
    <source>
        <dbReference type="ARBA" id="ARBA00006993"/>
    </source>
</evidence>
<dbReference type="InterPro" id="IPR003124">
    <property type="entry name" value="WH2_dom"/>
</dbReference>
<comment type="subcellular location">
    <subcellularLocation>
        <location evidence="2">Cytoplasm</location>
        <location evidence="2">Cytoskeleton</location>
    </subcellularLocation>
</comment>
<name>A0AA88WQZ4_9ASTE</name>
<dbReference type="GO" id="GO:0034237">
    <property type="term" value="F:protein kinase A regulatory subunit binding"/>
    <property type="evidence" value="ECO:0007669"/>
    <property type="project" value="TreeGrafter"/>
</dbReference>
<reference evidence="5" key="1">
    <citation type="submission" date="2022-12" db="EMBL/GenBank/DDBJ databases">
        <title>Draft genome assemblies for two species of Escallonia (Escalloniales).</title>
        <authorList>
            <person name="Chanderbali A."/>
            <person name="Dervinis C."/>
            <person name="Anghel I."/>
            <person name="Soltis D."/>
            <person name="Soltis P."/>
            <person name="Zapata F."/>
        </authorList>
    </citation>
    <scope>NUCLEOTIDE SEQUENCE</scope>
    <source>
        <strain evidence="5">UCBG64.0493</strain>
        <tissue evidence="5">Leaf</tissue>
    </source>
</reference>
<evidence type="ECO:0000256" key="2">
    <source>
        <dbReference type="RuleBase" id="RU367034"/>
    </source>
</evidence>
<dbReference type="GO" id="GO:0071933">
    <property type="term" value="F:Arp2/3 complex binding"/>
    <property type="evidence" value="ECO:0007669"/>
    <property type="project" value="TreeGrafter"/>
</dbReference>
<keyword evidence="6" id="KW-1185">Reference proteome</keyword>
<feature type="region of interest" description="Disordered" evidence="3">
    <location>
        <begin position="1047"/>
        <end position="1112"/>
    </location>
</feature>
<dbReference type="PROSITE" id="PS51082">
    <property type="entry name" value="WH2"/>
    <property type="match status" value="1"/>
</dbReference>
<proteinExistence type="inferred from homology"/>
<feature type="compositionally biased region" description="Polar residues" evidence="3">
    <location>
        <begin position="1098"/>
        <end position="1108"/>
    </location>
</feature>
<dbReference type="EMBL" id="JAVXUP010000378">
    <property type="protein sequence ID" value="KAK3029513.1"/>
    <property type="molecule type" value="Genomic_DNA"/>
</dbReference>
<comment type="caution">
    <text evidence="5">The sequence shown here is derived from an EMBL/GenBank/DDBJ whole genome shotgun (WGS) entry which is preliminary data.</text>
</comment>
<feature type="compositionally biased region" description="Polar residues" evidence="3">
    <location>
        <begin position="650"/>
        <end position="663"/>
    </location>
</feature>
<evidence type="ECO:0000259" key="4">
    <source>
        <dbReference type="PROSITE" id="PS51082"/>
    </source>
</evidence>
<comment type="similarity">
    <text evidence="1 2">Belongs to the SCAR/WAVE family.</text>
</comment>
<feature type="region of interest" description="Disordered" evidence="3">
    <location>
        <begin position="1182"/>
        <end position="1216"/>
    </location>
</feature>
<feature type="compositionally biased region" description="Basic and acidic residues" evidence="3">
    <location>
        <begin position="639"/>
        <end position="649"/>
    </location>
</feature>
<dbReference type="Gene3D" id="6.10.280.150">
    <property type="match status" value="2"/>
</dbReference>
<evidence type="ECO:0000313" key="5">
    <source>
        <dbReference type="EMBL" id="KAK3029513.1"/>
    </source>
</evidence>
<dbReference type="PANTHER" id="PTHR12902:SF1">
    <property type="entry name" value="WISKOTT-ALDRICH SYNDROME PROTEIN FAMILY MEMBER"/>
    <property type="match status" value="1"/>
</dbReference>
<keyword evidence="2" id="KW-0206">Cytoskeleton</keyword>
<dbReference type="GO" id="GO:0030036">
    <property type="term" value="P:actin cytoskeleton organization"/>
    <property type="evidence" value="ECO:0007669"/>
    <property type="project" value="UniProtKB-UniRule"/>
</dbReference>
<dbReference type="InterPro" id="IPR028288">
    <property type="entry name" value="SCAR/WAVE_fam"/>
</dbReference>
<dbReference type="PANTHER" id="PTHR12902">
    <property type="entry name" value="WASP-1"/>
    <property type="match status" value="1"/>
</dbReference>
<feature type="region of interest" description="Disordered" evidence="3">
    <location>
        <begin position="1000"/>
        <end position="1020"/>
    </location>
</feature>
<keyword evidence="2" id="KW-0009">Actin-binding</keyword>
<feature type="domain" description="WH2" evidence="4">
    <location>
        <begin position="1523"/>
        <end position="1541"/>
    </location>
</feature>
<feature type="region of interest" description="Disordered" evidence="3">
    <location>
        <begin position="632"/>
        <end position="664"/>
    </location>
</feature>
<dbReference type="GO" id="GO:2000601">
    <property type="term" value="P:positive regulation of Arp2/3 complex-mediated actin nucleation"/>
    <property type="evidence" value="ECO:0007669"/>
    <property type="project" value="TreeGrafter"/>
</dbReference>
<accession>A0AA88WQZ4</accession>
<dbReference type="GO" id="GO:0003779">
    <property type="term" value="F:actin binding"/>
    <property type="evidence" value="ECO:0007669"/>
    <property type="project" value="UniProtKB-UniRule"/>
</dbReference>
<feature type="compositionally biased region" description="Polar residues" evidence="3">
    <location>
        <begin position="1010"/>
        <end position="1020"/>
    </location>
</feature>